<name>A0A7W6XEG9_9HYPH</name>
<evidence type="ECO:0000313" key="1">
    <source>
        <dbReference type="EMBL" id="MBB4351813.1"/>
    </source>
</evidence>
<dbReference type="RefSeq" id="WP_183830555.1">
    <property type="nucleotide sequence ID" value="NZ_JACIGW010000020.1"/>
</dbReference>
<dbReference type="Proteomes" id="UP000520770">
    <property type="component" value="Unassembled WGS sequence"/>
</dbReference>
<evidence type="ECO:0000313" key="6">
    <source>
        <dbReference type="Proteomes" id="UP000576087"/>
    </source>
</evidence>
<dbReference type="AlphaFoldDB" id="A0A7W6XEG9"/>
<protein>
    <submittedName>
        <fullName evidence="2">Uncharacterized protein</fullName>
    </submittedName>
</protein>
<dbReference type="EMBL" id="JACIGW010000020">
    <property type="protein sequence ID" value="MBB4351813.1"/>
    <property type="molecule type" value="Genomic_DNA"/>
</dbReference>
<dbReference type="Proteomes" id="UP000524535">
    <property type="component" value="Unassembled WGS sequence"/>
</dbReference>
<keyword evidence="5" id="KW-1185">Reference proteome</keyword>
<gene>
    <name evidence="2" type="ORF">GGE31_005597</name>
    <name evidence="1" type="ORF">GGE33_005599</name>
    <name evidence="3" type="ORF">GGE35_005600</name>
</gene>
<reference evidence="4 5" key="1">
    <citation type="submission" date="2020-08" db="EMBL/GenBank/DDBJ databases">
        <title>Genomic Encyclopedia of Type Strains, Phase IV (KMG-V): Genome sequencing to study the core and pangenomes of soil and plant-associated prokaryotes.</title>
        <authorList>
            <person name="Whitman W."/>
        </authorList>
    </citation>
    <scope>NUCLEOTIDE SEQUENCE [LARGE SCALE GENOMIC DNA]</scope>
    <source>
        <strain evidence="2 5">SEMIA 444</strain>
        <strain evidence="1 4">SEMIA 448</strain>
        <strain evidence="3 6">SEMIA 452</strain>
    </source>
</reference>
<evidence type="ECO:0000313" key="3">
    <source>
        <dbReference type="EMBL" id="MBB4449740.1"/>
    </source>
</evidence>
<evidence type="ECO:0000313" key="4">
    <source>
        <dbReference type="Proteomes" id="UP000520770"/>
    </source>
</evidence>
<sequence>MVFSSFDVLGSDDLTLLRGVLDELCQEKELDIKAPQAEAMAQELVNWWLFGVRTPVNLKQIMEPVSI</sequence>
<dbReference type="Proteomes" id="UP000576087">
    <property type="component" value="Unassembled WGS sequence"/>
</dbReference>
<dbReference type="EMBL" id="JACIGY010000020">
    <property type="protein sequence ID" value="MBB4415048.1"/>
    <property type="molecule type" value="Genomic_DNA"/>
</dbReference>
<evidence type="ECO:0000313" key="2">
    <source>
        <dbReference type="EMBL" id="MBB4415048.1"/>
    </source>
</evidence>
<proteinExistence type="predicted"/>
<evidence type="ECO:0000313" key="5">
    <source>
        <dbReference type="Proteomes" id="UP000524535"/>
    </source>
</evidence>
<comment type="caution">
    <text evidence="2">The sequence shown here is derived from an EMBL/GenBank/DDBJ whole genome shotgun (WGS) entry which is preliminary data.</text>
</comment>
<accession>A0A7W6XEG9</accession>
<dbReference type="EMBL" id="JACIHM010000023">
    <property type="protein sequence ID" value="MBB4449740.1"/>
    <property type="molecule type" value="Genomic_DNA"/>
</dbReference>
<organism evidence="2 5">
    <name type="scientific">Aliirhizobium cellulosilyticum</name>
    <dbReference type="NCBI Taxonomy" id="393664"/>
    <lineage>
        <taxon>Bacteria</taxon>
        <taxon>Pseudomonadati</taxon>
        <taxon>Pseudomonadota</taxon>
        <taxon>Alphaproteobacteria</taxon>
        <taxon>Hyphomicrobiales</taxon>
        <taxon>Rhizobiaceae</taxon>
        <taxon>Aliirhizobium</taxon>
    </lineage>
</organism>